<evidence type="ECO:0000313" key="1">
    <source>
        <dbReference type="EMBL" id="SIT56060.1"/>
    </source>
</evidence>
<dbReference type="STRING" id="1631249.BQ8794_240267"/>
<sequence>MELRSAQHPELTLEQNIEKIAQAGFEGVSADWRDRKFVERLSSLLKAGLELGHATIRVDRDVAPTLLVETIRALRSA</sequence>
<gene>
    <name evidence="1" type="ORF">BQ8794_240267</name>
</gene>
<name>A0A1R3V837_9HYPH</name>
<dbReference type="AlphaFoldDB" id="A0A1R3V837"/>
<reference evidence="2" key="1">
    <citation type="submission" date="2017-01" db="EMBL/GenBank/DDBJ databases">
        <authorList>
            <person name="Brunel B."/>
        </authorList>
    </citation>
    <scope>NUCLEOTIDE SEQUENCE [LARGE SCALE GENOMIC DNA]</scope>
</reference>
<dbReference type="RefSeq" id="WP_077379039.1">
    <property type="nucleotide sequence ID" value="NZ_FTPD01000017.1"/>
</dbReference>
<organism evidence="1 2">
    <name type="scientific">Mesorhizobium prunaredense</name>
    <dbReference type="NCBI Taxonomy" id="1631249"/>
    <lineage>
        <taxon>Bacteria</taxon>
        <taxon>Pseudomonadati</taxon>
        <taxon>Pseudomonadota</taxon>
        <taxon>Alphaproteobacteria</taxon>
        <taxon>Hyphomicrobiales</taxon>
        <taxon>Phyllobacteriaceae</taxon>
        <taxon>Mesorhizobium</taxon>
    </lineage>
</organism>
<keyword evidence="2" id="KW-1185">Reference proteome</keyword>
<dbReference type="GO" id="GO:0016853">
    <property type="term" value="F:isomerase activity"/>
    <property type="evidence" value="ECO:0007669"/>
    <property type="project" value="UniProtKB-KW"/>
</dbReference>
<protein>
    <submittedName>
        <fullName evidence="1">Xylose isomerase-like protein</fullName>
    </submittedName>
</protein>
<proteinExistence type="predicted"/>
<dbReference type="EMBL" id="FTPD01000017">
    <property type="protein sequence ID" value="SIT56060.1"/>
    <property type="molecule type" value="Genomic_DNA"/>
</dbReference>
<accession>A0A1R3V837</accession>
<keyword evidence="1" id="KW-0413">Isomerase</keyword>
<dbReference type="Proteomes" id="UP000188388">
    <property type="component" value="Unassembled WGS sequence"/>
</dbReference>
<evidence type="ECO:0000313" key="2">
    <source>
        <dbReference type="Proteomes" id="UP000188388"/>
    </source>
</evidence>